<evidence type="ECO:0000313" key="2">
    <source>
        <dbReference type="Proteomes" id="UP001148737"/>
    </source>
</evidence>
<organism evidence="1 2">
    <name type="scientific">Lecanicillium saksenae</name>
    <dbReference type="NCBI Taxonomy" id="468837"/>
    <lineage>
        <taxon>Eukaryota</taxon>
        <taxon>Fungi</taxon>
        <taxon>Dikarya</taxon>
        <taxon>Ascomycota</taxon>
        <taxon>Pezizomycotina</taxon>
        <taxon>Sordariomycetes</taxon>
        <taxon>Hypocreomycetidae</taxon>
        <taxon>Hypocreales</taxon>
        <taxon>Cordycipitaceae</taxon>
        <taxon>Lecanicillium</taxon>
    </lineage>
</organism>
<accession>A0ACC1QJ25</accession>
<comment type="caution">
    <text evidence="1">The sequence shown here is derived from an EMBL/GenBank/DDBJ whole genome shotgun (WGS) entry which is preliminary data.</text>
</comment>
<reference evidence="1" key="1">
    <citation type="submission" date="2022-07" db="EMBL/GenBank/DDBJ databases">
        <title>Genome Sequence of Lecanicillium saksenae.</title>
        <authorList>
            <person name="Buettner E."/>
        </authorList>
    </citation>
    <scope>NUCLEOTIDE SEQUENCE</scope>
    <source>
        <strain evidence="1">VT-O1</strain>
    </source>
</reference>
<proteinExistence type="predicted"/>
<sequence>MPPRVGSRAPLAAADAVLLSSPKTVQQTCRFSTTPCREKSSAARRKMFAWINSRKGQELANSTKPATLTGQTETVFPSNPLYRSEPVVNDTTRRLIYERATKEGQALKAIAAEMGLDVRRVAAIVRLKEAQRQWASSRPHDTFHTHTAAWTAVNTQQGKQLATPYAKAVQGMLPKWGFIPGEKNRPFEPVNDIHVHRYTMQQLFVPRPH</sequence>
<protein>
    <submittedName>
        <fullName evidence="1">Uncharacterized protein</fullName>
    </submittedName>
</protein>
<keyword evidence="2" id="KW-1185">Reference proteome</keyword>
<name>A0ACC1QJ25_9HYPO</name>
<evidence type="ECO:0000313" key="1">
    <source>
        <dbReference type="EMBL" id="KAJ3474629.1"/>
    </source>
</evidence>
<gene>
    <name evidence="1" type="ORF">NLG97_g9757</name>
</gene>
<dbReference type="EMBL" id="JANAKD010002135">
    <property type="protein sequence ID" value="KAJ3474629.1"/>
    <property type="molecule type" value="Genomic_DNA"/>
</dbReference>
<dbReference type="Proteomes" id="UP001148737">
    <property type="component" value="Unassembled WGS sequence"/>
</dbReference>